<dbReference type="AlphaFoldDB" id="A0A8H4W120"/>
<feature type="region of interest" description="Disordered" evidence="1">
    <location>
        <begin position="150"/>
        <end position="176"/>
    </location>
</feature>
<evidence type="ECO:0000313" key="3">
    <source>
        <dbReference type="Proteomes" id="UP000566819"/>
    </source>
</evidence>
<accession>A0A8H4W120</accession>
<name>A0A8H4W120_9HELO</name>
<proteinExistence type="predicted"/>
<gene>
    <name evidence="2" type="ORF">G7Y89_g8460</name>
</gene>
<sequence length="817" mass="91453">MASLQGKELKRIINVSQQTQSLVVTPSPNSKPKCRVPVSSLQGCKCGQEQKVVVFVGCTQNGKSSMIRSIFKYGGYTDEAQKVEVGSGNSSTTKEVSSYKVVIDIKQHFLKDSAGKILDVEKDTDLYEEEYELGSRPTGQHIHLLMLDTPGLDDSDNSIEAENRSKERGDHGGSQMKTVDETHKLAVLKALGDIPKVHSVCFVLSLENTLGNATQDLTRQYMEIFEQCKLNASYHFAHTYVNVENMFEDRAVNRPFEIGRTFGIKPGQAKHHRIDNLPIEDDPISVHFANLAISELLGSLAKEKGQPTSKLRYPKSAAHRSMDQGLQQSLDILERSWEKELSGLRASISSLQSSKRPLNTRKSVQHSNYTEARARYDNLNTTDLVEINSQYLHDDAHLFSSVRLHFNVSSKVPIREYKLSPAGSATWYGPYGTVTGTNNCSATLKAEWGNSASGTITLMGWQKEHKADELQKTKEEKDETWEEYSSTVKEIEAIDEKIKSTESSIGLLQQKLKDLLQDRKFAKLDYIPMSKIKTNGAYFGRPGFLCYAFGQGAARMIPQLLLHSGYSSIPWSKFRSHFDGLDEEVTLLLEICRETLAAVDVDFQRKNAIKNSLVELKRLTADEDSEPAHQIQSAKMSSYRPTTRKSQLDSLSVEDRAEARKHLGILHSKLKSRIDGSIASLNDNLAEEVGRLGERRELLDVGIARIEEQLKISRKLESKWREEERGHRATQSSIEAIGKVLKGSMASLAVFTVLRIGMAEGGPTSQTPWDLLIAESREFYLCDPKRFKEIKVSCHRPANTSPRDVRAPVPLQSCNIS</sequence>
<feature type="region of interest" description="Disordered" evidence="1">
    <location>
        <begin position="798"/>
        <end position="817"/>
    </location>
</feature>
<evidence type="ECO:0000313" key="2">
    <source>
        <dbReference type="EMBL" id="KAF4629682.1"/>
    </source>
</evidence>
<dbReference type="SUPFAM" id="SSF52540">
    <property type="entry name" value="P-loop containing nucleoside triphosphate hydrolases"/>
    <property type="match status" value="1"/>
</dbReference>
<dbReference type="Proteomes" id="UP000566819">
    <property type="component" value="Unassembled WGS sequence"/>
</dbReference>
<reference evidence="2 3" key="1">
    <citation type="submission" date="2020-03" db="EMBL/GenBank/DDBJ databases">
        <title>Draft Genome Sequence of Cudoniella acicularis.</title>
        <authorList>
            <person name="Buettner E."/>
            <person name="Kellner H."/>
        </authorList>
    </citation>
    <scope>NUCLEOTIDE SEQUENCE [LARGE SCALE GENOMIC DNA]</scope>
    <source>
        <strain evidence="2 3">DSM 108380</strain>
    </source>
</reference>
<keyword evidence="3" id="KW-1185">Reference proteome</keyword>
<evidence type="ECO:0008006" key="4">
    <source>
        <dbReference type="Google" id="ProtNLM"/>
    </source>
</evidence>
<dbReference type="InterPro" id="IPR027417">
    <property type="entry name" value="P-loop_NTPase"/>
</dbReference>
<dbReference type="OrthoDB" id="8954335at2759"/>
<organism evidence="2 3">
    <name type="scientific">Cudoniella acicularis</name>
    <dbReference type="NCBI Taxonomy" id="354080"/>
    <lineage>
        <taxon>Eukaryota</taxon>
        <taxon>Fungi</taxon>
        <taxon>Dikarya</taxon>
        <taxon>Ascomycota</taxon>
        <taxon>Pezizomycotina</taxon>
        <taxon>Leotiomycetes</taxon>
        <taxon>Helotiales</taxon>
        <taxon>Tricladiaceae</taxon>
        <taxon>Cudoniella</taxon>
    </lineage>
</organism>
<dbReference type="EMBL" id="JAAMPI010000642">
    <property type="protein sequence ID" value="KAF4629682.1"/>
    <property type="molecule type" value="Genomic_DNA"/>
</dbReference>
<protein>
    <recommendedName>
        <fullName evidence="4">G domain-containing protein</fullName>
    </recommendedName>
</protein>
<evidence type="ECO:0000256" key="1">
    <source>
        <dbReference type="SAM" id="MobiDB-lite"/>
    </source>
</evidence>
<comment type="caution">
    <text evidence="2">The sequence shown here is derived from an EMBL/GenBank/DDBJ whole genome shotgun (WGS) entry which is preliminary data.</text>
</comment>
<dbReference type="Gene3D" id="3.40.50.300">
    <property type="entry name" value="P-loop containing nucleotide triphosphate hydrolases"/>
    <property type="match status" value="1"/>
</dbReference>
<feature type="compositionally biased region" description="Basic and acidic residues" evidence="1">
    <location>
        <begin position="161"/>
        <end position="171"/>
    </location>
</feature>